<dbReference type="PANTHER" id="PTHR44027:SF7">
    <property type="entry name" value="DNAJ HOMOLOG SUBFAMILY C MEMBER 5 HOMOLOG"/>
    <property type="match status" value="1"/>
</dbReference>
<dbReference type="Proteomes" id="UP000267027">
    <property type="component" value="Unassembled WGS sequence"/>
</dbReference>
<evidence type="ECO:0000256" key="1">
    <source>
        <dbReference type="ARBA" id="ARBA00004635"/>
    </source>
</evidence>
<organism evidence="9 10">
    <name type="scientific">Angiostrongylus costaricensis</name>
    <name type="common">Nematode worm</name>
    <dbReference type="NCBI Taxonomy" id="334426"/>
    <lineage>
        <taxon>Eukaryota</taxon>
        <taxon>Metazoa</taxon>
        <taxon>Ecdysozoa</taxon>
        <taxon>Nematoda</taxon>
        <taxon>Chromadorea</taxon>
        <taxon>Rhabditida</taxon>
        <taxon>Rhabditina</taxon>
        <taxon>Rhabditomorpha</taxon>
        <taxon>Strongyloidea</taxon>
        <taxon>Metastrongylidae</taxon>
        <taxon>Angiostrongylus</taxon>
    </lineage>
</organism>
<dbReference type="PRINTS" id="PR00625">
    <property type="entry name" value="JDOMAIN"/>
</dbReference>
<keyword evidence="5" id="KW-0449">Lipoprotein</keyword>
<evidence type="ECO:0000313" key="10">
    <source>
        <dbReference type="Proteomes" id="UP000267027"/>
    </source>
</evidence>
<gene>
    <name evidence="9" type="ORF">ACOC_LOCUS11</name>
</gene>
<name>A0A3P7H1W8_ANGCS</name>
<feature type="transmembrane region" description="Helical" evidence="7">
    <location>
        <begin position="140"/>
        <end position="165"/>
    </location>
</feature>
<feature type="compositionally biased region" description="Polar residues" evidence="6">
    <location>
        <begin position="187"/>
        <end position="197"/>
    </location>
</feature>
<evidence type="ECO:0000259" key="8">
    <source>
        <dbReference type="PROSITE" id="PS50076"/>
    </source>
</evidence>
<evidence type="ECO:0000256" key="6">
    <source>
        <dbReference type="SAM" id="MobiDB-lite"/>
    </source>
</evidence>
<dbReference type="Gene3D" id="1.10.287.110">
    <property type="entry name" value="DnaJ domain"/>
    <property type="match status" value="1"/>
</dbReference>
<feature type="domain" description="J" evidence="8">
    <location>
        <begin position="47"/>
        <end position="112"/>
    </location>
</feature>
<dbReference type="InterPro" id="IPR001623">
    <property type="entry name" value="DnaJ_domain"/>
</dbReference>
<evidence type="ECO:0000256" key="2">
    <source>
        <dbReference type="ARBA" id="ARBA00023136"/>
    </source>
</evidence>
<dbReference type="InterPro" id="IPR036869">
    <property type="entry name" value="J_dom_sf"/>
</dbReference>
<dbReference type="OrthoDB" id="110024at2759"/>
<dbReference type="CDD" id="cd06257">
    <property type="entry name" value="DnaJ"/>
    <property type="match status" value="1"/>
</dbReference>
<keyword evidence="10" id="KW-1185">Reference proteome</keyword>
<keyword evidence="2 7" id="KW-0472">Membrane</keyword>
<proteinExistence type="predicted"/>
<dbReference type="InterPro" id="IPR018253">
    <property type="entry name" value="DnaJ_domain_CS"/>
</dbReference>
<keyword evidence="3" id="KW-0564">Palmitate</keyword>
<feature type="compositionally biased region" description="Basic and acidic residues" evidence="6">
    <location>
        <begin position="176"/>
        <end position="186"/>
    </location>
</feature>
<evidence type="ECO:0000313" key="9">
    <source>
        <dbReference type="EMBL" id="VDM51596.1"/>
    </source>
</evidence>
<dbReference type="PANTHER" id="PTHR44027">
    <property type="entry name" value="DNAJ HOMOLOG SUBFAMILY C MEMBER 5 HOMOLOG"/>
    <property type="match status" value="1"/>
</dbReference>
<dbReference type="PROSITE" id="PS00636">
    <property type="entry name" value="DNAJ_1"/>
    <property type="match status" value="1"/>
</dbReference>
<dbReference type="InterPro" id="IPR051434">
    <property type="entry name" value="DnaJ_C_subfamily_member5"/>
</dbReference>
<keyword evidence="4" id="KW-0143">Chaperone</keyword>
<accession>A0A3P7H1W8</accession>
<evidence type="ECO:0000256" key="7">
    <source>
        <dbReference type="SAM" id="Phobius"/>
    </source>
</evidence>
<dbReference type="STRING" id="334426.A0A3P7H1W8"/>
<feature type="region of interest" description="Disordered" evidence="6">
    <location>
        <begin position="176"/>
        <end position="197"/>
    </location>
</feature>
<dbReference type="GO" id="GO:0005737">
    <property type="term" value="C:cytoplasm"/>
    <property type="evidence" value="ECO:0007669"/>
    <property type="project" value="UniProtKB-ARBA"/>
</dbReference>
<comment type="subcellular location">
    <subcellularLocation>
        <location evidence="1">Membrane</location>
        <topology evidence="1">Lipid-anchor</topology>
    </subcellularLocation>
</comment>
<dbReference type="EMBL" id="UYYA01000001">
    <property type="protein sequence ID" value="VDM51596.1"/>
    <property type="molecule type" value="Genomic_DNA"/>
</dbReference>
<reference evidence="9 10" key="1">
    <citation type="submission" date="2018-11" db="EMBL/GenBank/DDBJ databases">
        <authorList>
            <consortium name="Pathogen Informatics"/>
        </authorList>
    </citation>
    <scope>NUCLEOTIDE SEQUENCE [LARGE SCALE GENOMIC DNA]</scope>
    <source>
        <strain evidence="9 10">Costa Rica</strain>
    </source>
</reference>
<keyword evidence="7" id="KW-0812">Transmembrane</keyword>
<dbReference type="AlphaFoldDB" id="A0A3P7H1W8"/>
<evidence type="ECO:0000256" key="4">
    <source>
        <dbReference type="ARBA" id="ARBA00023186"/>
    </source>
</evidence>
<sequence>MLIEKNSELLINAQVKGNREDSVSSCRDVVIYSRPTNVSTSTISRLDYYNVLGVTPEASTKTIRAAYKARAMLWHPDKNDGSDESFRRFMELQRAYAVLSDRNKRAVYDRLGAVELRTVEDCEEGQQQCMSDISYSTKCMLLLVCVGLLTCCFSCYCCFGCCSLCRRYPRHEKVQKNEEKTEKRTELNSGCSEVSGK</sequence>
<evidence type="ECO:0000256" key="5">
    <source>
        <dbReference type="ARBA" id="ARBA00023288"/>
    </source>
</evidence>
<dbReference type="SMART" id="SM00271">
    <property type="entry name" value="DnaJ"/>
    <property type="match status" value="1"/>
</dbReference>
<dbReference type="SUPFAM" id="SSF46565">
    <property type="entry name" value="Chaperone J-domain"/>
    <property type="match status" value="1"/>
</dbReference>
<dbReference type="PROSITE" id="PS50076">
    <property type="entry name" value="DNAJ_2"/>
    <property type="match status" value="1"/>
</dbReference>
<dbReference type="Pfam" id="PF00226">
    <property type="entry name" value="DnaJ"/>
    <property type="match status" value="1"/>
</dbReference>
<evidence type="ECO:0000256" key="3">
    <source>
        <dbReference type="ARBA" id="ARBA00023139"/>
    </source>
</evidence>
<keyword evidence="7" id="KW-1133">Transmembrane helix</keyword>
<dbReference type="GO" id="GO:0016020">
    <property type="term" value="C:membrane"/>
    <property type="evidence" value="ECO:0007669"/>
    <property type="project" value="UniProtKB-SubCell"/>
</dbReference>
<protein>
    <recommendedName>
        <fullName evidence="8">J domain-containing protein</fullName>
    </recommendedName>
</protein>